<evidence type="ECO:0000313" key="1">
    <source>
        <dbReference type="EMBL" id="KAJ8632493.1"/>
    </source>
</evidence>
<dbReference type="EMBL" id="CM056816">
    <property type="protein sequence ID" value="KAJ8632493.1"/>
    <property type="molecule type" value="Genomic_DNA"/>
</dbReference>
<sequence>MASSTVSFFFGDGMRSAAAFTSGEKRRRKLSLGFLLLLRSSTGQKMLPVFCFFHGNSAGGASAPVTRSGGGDSDVGQGCR</sequence>
<protein>
    <submittedName>
        <fullName evidence="1">Uncharacterized protein</fullName>
    </submittedName>
</protein>
<name>A0ACC2LH49_PERAE</name>
<organism evidence="1 2">
    <name type="scientific">Persea americana</name>
    <name type="common">Avocado</name>
    <dbReference type="NCBI Taxonomy" id="3435"/>
    <lineage>
        <taxon>Eukaryota</taxon>
        <taxon>Viridiplantae</taxon>
        <taxon>Streptophyta</taxon>
        <taxon>Embryophyta</taxon>
        <taxon>Tracheophyta</taxon>
        <taxon>Spermatophyta</taxon>
        <taxon>Magnoliopsida</taxon>
        <taxon>Magnoliidae</taxon>
        <taxon>Laurales</taxon>
        <taxon>Lauraceae</taxon>
        <taxon>Persea</taxon>
    </lineage>
</organism>
<comment type="caution">
    <text evidence="1">The sequence shown here is derived from an EMBL/GenBank/DDBJ whole genome shotgun (WGS) entry which is preliminary data.</text>
</comment>
<proteinExistence type="predicted"/>
<accession>A0ACC2LH49</accession>
<reference evidence="1 2" key="1">
    <citation type="journal article" date="2022" name="Hortic Res">
        <title>A haplotype resolved chromosomal level avocado genome allows analysis of novel avocado genes.</title>
        <authorList>
            <person name="Nath O."/>
            <person name="Fletcher S.J."/>
            <person name="Hayward A."/>
            <person name="Shaw L.M."/>
            <person name="Masouleh A.K."/>
            <person name="Furtado A."/>
            <person name="Henry R.J."/>
            <person name="Mitter N."/>
        </authorList>
    </citation>
    <scope>NUCLEOTIDE SEQUENCE [LARGE SCALE GENOMIC DNA]</scope>
    <source>
        <strain evidence="2">cv. Hass</strain>
    </source>
</reference>
<evidence type="ECO:0000313" key="2">
    <source>
        <dbReference type="Proteomes" id="UP001234297"/>
    </source>
</evidence>
<keyword evidence="2" id="KW-1185">Reference proteome</keyword>
<dbReference type="Proteomes" id="UP001234297">
    <property type="component" value="Chromosome 8"/>
</dbReference>
<gene>
    <name evidence="1" type="ORF">MRB53_025829</name>
</gene>